<reference evidence="3 4" key="1">
    <citation type="journal article" date="2023" name="Microbiol. Resour. Announc.">
        <title>Complete Genome Sequence of Imperialibacter roseus strain P4T.</title>
        <authorList>
            <person name="Tizabi D.R."/>
            <person name="Bachvaroff T."/>
            <person name="Hill R.T."/>
        </authorList>
    </citation>
    <scope>NUCLEOTIDE SEQUENCE [LARGE SCALE GENOMIC DNA]</scope>
    <source>
        <strain evidence="3 4">P4T</strain>
    </source>
</reference>
<keyword evidence="1" id="KW-0732">Signal</keyword>
<proteinExistence type="predicted"/>
<evidence type="ECO:0000313" key="4">
    <source>
        <dbReference type="Proteomes" id="UP001302349"/>
    </source>
</evidence>
<evidence type="ECO:0000313" key="3">
    <source>
        <dbReference type="EMBL" id="WOK07332.1"/>
    </source>
</evidence>
<feature type="domain" description="Outer membrane protein beta-barrel" evidence="2">
    <location>
        <begin position="19"/>
        <end position="170"/>
    </location>
</feature>
<dbReference type="EMBL" id="CP136051">
    <property type="protein sequence ID" value="WOK07332.1"/>
    <property type="molecule type" value="Genomic_DNA"/>
</dbReference>
<feature type="chain" id="PRO_5046134526" evidence="1">
    <location>
        <begin position="23"/>
        <end position="194"/>
    </location>
</feature>
<protein>
    <submittedName>
        <fullName evidence="3">Porin family protein</fullName>
    </submittedName>
</protein>
<dbReference type="Pfam" id="PF13568">
    <property type="entry name" value="OMP_b-brl_2"/>
    <property type="match status" value="1"/>
</dbReference>
<name>A0ABZ0IS57_9BACT</name>
<keyword evidence="4" id="KW-1185">Reference proteome</keyword>
<dbReference type="RefSeq" id="WP_317490012.1">
    <property type="nucleotide sequence ID" value="NZ_CP136051.1"/>
</dbReference>
<feature type="signal peptide" evidence="1">
    <location>
        <begin position="1"/>
        <end position="22"/>
    </location>
</feature>
<dbReference type="InterPro" id="IPR025665">
    <property type="entry name" value="Beta-barrel_OMP_2"/>
</dbReference>
<dbReference type="Proteomes" id="UP001302349">
    <property type="component" value="Chromosome"/>
</dbReference>
<organism evidence="3 4">
    <name type="scientific">Imperialibacter roseus</name>
    <dbReference type="NCBI Taxonomy" id="1324217"/>
    <lineage>
        <taxon>Bacteria</taxon>
        <taxon>Pseudomonadati</taxon>
        <taxon>Bacteroidota</taxon>
        <taxon>Cytophagia</taxon>
        <taxon>Cytophagales</taxon>
        <taxon>Flammeovirgaceae</taxon>
        <taxon>Imperialibacter</taxon>
    </lineage>
</organism>
<evidence type="ECO:0000259" key="2">
    <source>
        <dbReference type="Pfam" id="PF13568"/>
    </source>
</evidence>
<gene>
    <name evidence="3" type="ORF">RT717_01690</name>
</gene>
<accession>A0ABZ0IS57</accession>
<evidence type="ECO:0000256" key="1">
    <source>
        <dbReference type="SAM" id="SignalP"/>
    </source>
</evidence>
<sequence>MKSFLFALIALFLLTVSTQAQHVNVGIKGGLNAYTIQGDNSGNFDPKLSFNVGLLGHIHMDNQFALQPEVVFSGQGTQYKSGGSDVKLNLNYVNIPLLFQYMFDNGFRLEAGPQLGILASAKSEIGNNSTDVKNNYKSTDIGLVVGMSYVKPSTGFGYDLRYVHGLTDISENNASNSYNRGLQLGIFYLFQHRS</sequence>